<keyword evidence="5" id="KW-1185">Reference proteome</keyword>
<reference evidence="4" key="2">
    <citation type="submission" date="2020-09" db="EMBL/GenBank/DDBJ databases">
        <authorList>
            <person name="Sun Q."/>
            <person name="Kim S."/>
        </authorList>
    </citation>
    <scope>NUCLEOTIDE SEQUENCE</scope>
    <source>
        <strain evidence="4">KCTC 32182</strain>
    </source>
</reference>
<dbReference type="SUPFAM" id="SSF52218">
    <property type="entry name" value="Flavoproteins"/>
    <property type="match status" value="1"/>
</dbReference>
<accession>A0A918P4G7</accession>
<comment type="caution">
    <text evidence="4">The sequence shown here is derived from an EMBL/GenBank/DDBJ whole genome shotgun (WGS) entry which is preliminary data.</text>
</comment>
<evidence type="ECO:0000313" key="5">
    <source>
        <dbReference type="Proteomes" id="UP000645257"/>
    </source>
</evidence>
<dbReference type="Pfam" id="PF02525">
    <property type="entry name" value="Flavodoxin_2"/>
    <property type="match status" value="1"/>
</dbReference>
<dbReference type="InterPro" id="IPR003680">
    <property type="entry name" value="Flavodoxin_fold"/>
</dbReference>
<name>A0A918P4G7_9NEIS</name>
<reference evidence="4" key="1">
    <citation type="journal article" date="2014" name="Int. J. Syst. Evol. Microbiol.">
        <title>Complete genome sequence of Corynebacterium casei LMG S-19264T (=DSM 44701T), isolated from a smear-ripened cheese.</title>
        <authorList>
            <consortium name="US DOE Joint Genome Institute (JGI-PGF)"/>
            <person name="Walter F."/>
            <person name="Albersmeier A."/>
            <person name="Kalinowski J."/>
            <person name="Ruckert C."/>
        </authorList>
    </citation>
    <scope>NUCLEOTIDE SEQUENCE</scope>
    <source>
        <strain evidence="4">KCTC 32182</strain>
    </source>
</reference>
<evidence type="ECO:0000259" key="3">
    <source>
        <dbReference type="Pfam" id="PF02525"/>
    </source>
</evidence>
<dbReference type="AlphaFoldDB" id="A0A918P4G7"/>
<evidence type="ECO:0000256" key="2">
    <source>
        <dbReference type="ARBA" id="ARBA00023002"/>
    </source>
</evidence>
<feature type="domain" description="Flavodoxin-like fold" evidence="3">
    <location>
        <begin position="1"/>
        <end position="210"/>
    </location>
</feature>
<dbReference type="RefSeq" id="WP_229804765.1">
    <property type="nucleotide sequence ID" value="NZ_BMYX01000016.1"/>
</dbReference>
<dbReference type="EMBL" id="BMYX01000016">
    <property type="protein sequence ID" value="GGY21808.1"/>
    <property type="molecule type" value="Genomic_DNA"/>
</dbReference>
<proteinExistence type="inferred from homology"/>
<dbReference type="GO" id="GO:0003955">
    <property type="term" value="F:NAD(P)H dehydrogenase (quinone) activity"/>
    <property type="evidence" value="ECO:0007669"/>
    <property type="project" value="TreeGrafter"/>
</dbReference>
<organism evidence="4 5">
    <name type="scientific">Paludibacterium paludis</name>
    <dbReference type="NCBI Taxonomy" id="1225769"/>
    <lineage>
        <taxon>Bacteria</taxon>
        <taxon>Pseudomonadati</taxon>
        <taxon>Pseudomonadota</taxon>
        <taxon>Betaproteobacteria</taxon>
        <taxon>Neisseriales</taxon>
        <taxon>Chromobacteriaceae</taxon>
        <taxon>Paludibacterium</taxon>
    </lineage>
</organism>
<keyword evidence="2" id="KW-0560">Oxidoreductase</keyword>
<dbReference type="PANTHER" id="PTHR10204">
    <property type="entry name" value="NAD P H OXIDOREDUCTASE-RELATED"/>
    <property type="match status" value="1"/>
</dbReference>
<sequence length="273" mass="30743">MNVLLVYAHPEPRSLNGSIKNFIIRHLEQAGHTVQVSDLYAMDWKAVLDAADNTVARKEIRLDPSRDSQDVYENGTQRSDIEQEQDKLRWADAVILQFPLWWFSMPAILKGWVERVYACGFAYGIGEHSDTRWGIRYGEGCWPASAPCWWSRSVAGHLTMRHEASTAPSTTFSIQHGILFYPGFEVLPPYVVYRTGKLGEAGFATVSEELGQRLDSLWTDAPIPFRKQNAGYYLIPELTLRPDLLPGETGFGIHLDQPSFSGNSMSSVNGFDK</sequence>
<dbReference type="GO" id="GO:0005829">
    <property type="term" value="C:cytosol"/>
    <property type="evidence" value="ECO:0007669"/>
    <property type="project" value="TreeGrafter"/>
</dbReference>
<evidence type="ECO:0000313" key="4">
    <source>
        <dbReference type="EMBL" id="GGY21808.1"/>
    </source>
</evidence>
<evidence type="ECO:0000256" key="1">
    <source>
        <dbReference type="ARBA" id="ARBA00006252"/>
    </source>
</evidence>
<dbReference type="InterPro" id="IPR029039">
    <property type="entry name" value="Flavoprotein-like_sf"/>
</dbReference>
<comment type="similarity">
    <text evidence="1">Belongs to the NAD(P)H dehydrogenase (quinone) family.</text>
</comment>
<gene>
    <name evidence="4" type="ORF">GCM10011289_26920</name>
</gene>
<dbReference type="InterPro" id="IPR051545">
    <property type="entry name" value="NAD(P)H_dehydrogenase_qn"/>
</dbReference>
<protein>
    <submittedName>
        <fullName evidence="4">Dehydrogenase</fullName>
    </submittedName>
</protein>
<dbReference type="Gene3D" id="3.40.50.360">
    <property type="match status" value="1"/>
</dbReference>
<dbReference type="Proteomes" id="UP000645257">
    <property type="component" value="Unassembled WGS sequence"/>
</dbReference>
<dbReference type="PANTHER" id="PTHR10204:SF34">
    <property type="entry name" value="NAD(P)H DEHYDROGENASE [QUINONE] 1 ISOFORM 1"/>
    <property type="match status" value="1"/>
</dbReference>